<evidence type="ECO:0000256" key="2">
    <source>
        <dbReference type="SAM" id="MobiDB-lite"/>
    </source>
</evidence>
<protein>
    <recommendedName>
        <fullName evidence="6">Replication protein</fullName>
    </recommendedName>
</protein>
<gene>
    <name evidence="3" type="ORF">OVA965_LOCUS32109</name>
    <name evidence="4" type="ORF">TMI583_LOCUS32959</name>
</gene>
<proteinExistence type="predicted"/>
<dbReference type="EMBL" id="CAJNOK010024752">
    <property type="protein sequence ID" value="CAF1381051.1"/>
    <property type="molecule type" value="Genomic_DNA"/>
</dbReference>
<feature type="region of interest" description="Disordered" evidence="2">
    <location>
        <begin position="48"/>
        <end position="73"/>
    </location>
</feature>
<name>A0A8S2F771_9BILA</name>
<keyword evidence="1" id="KW-0235">DNA replication</keyword>
<evidence type="ECO:0000313" key="4">
    <source>
        <dbReference type="EMBL" id="CAF4189417.1"/>
    </source>
</evidence>
<dbReference type="Proteomes" id="UP000682733">
    <property type="component" value="Unassembled WGS sequence"/>
</dbReference>
<dbReference type="GO" id="GO:0003677">
    <property type="term" value="F:DNA binding"/>
    <property type="evidence" value="ECO:0007669"/>
    <property type="project" value="InterPro"/>
</dbReference>
<dbReference type="InterPro" id="IPR000989">
    <property type="entry name" value="Rep"/>
</dbReference>
<dbReference type="Pfam" id="PF01446">
    <property type="entry name" value="Rep_1"/>
    <property type="match status" value="1"/>
</dbReference>
<evidence type="ECO:0000313" key="5">
    <source>
        <dbReference type="Proteomes" id="UP000677228"/>
    </source>
</evidence>
<reference evidence="3" key="1">
    <citation type="submission" date="2021-02" db="EMBL/GenBank/DDBJ databases">
        <authorList>
            <person name="Nowell W R."/>
        </authorList>
    </citation>
    <scope>NUCLEOTIDE SEQUENCE</scope>
</reference>
<dbReference type="EMBL" id="CAJOBA010046438">
    <property type="protein sequence ID" value="CAF4189417.1"/>
    <property type="molecule type" value="Genomic_DNA"/>
</dbReference>
<organism evidence="3 5">
    <name type="scientific">Didymodactylos carnosus</name>
    <dbReference type="NCBI Taxonomy" id="1234261"/>
    <lineage>
        <taxon>Eukaryota</taxon>
        <taxon>Metazoa</taxon>
        <taxon>Spiralia</taxon>
        <taxon>Gnathifera</taxon>
        <taxon>Rotifera</taxon>
        <taxon>Eurotatoria</taxon>
        <taxon>Bdelloidea</taxon>
        <taxon>Philodinida</taxon>
        <taxon>Philodinidae</taxon>
        <taxon>Didymodactylos</taxon>
    </lineage>
</organism>
<feature type="compositionally biased region" description="Basic residues" evidence="2">
    <location>
        <begin position="53"/>
        <end position="65"/>
    </location>
</feature>
<dbReference type="GO" id="GO:0006260">
    <property type="term" value="P:DNA replication"/>
    <property type="evidence" value="ECO:0007669"/>
    <property type="project" value="UniProtKB-KW"/>
</dbReference>
<dbReference type="Proteomes" id="UP000677228">
    <property type="component" value="Unassembled WGS sequence"/>
</dbReference>
<comment type="caution">
    <text evidence="3">The sequence shown here is derived from an EMBL/GenBank/DDBJ whole genome shotgun (WGS) entry which is preliminary data.</text>
</comment>
<sequence>MNNLFLSAEYHNTTNNVVQSIPPSATNNVVKFKVNPLQAIKVAKSLGNSYTKSHSKNKKNTKSRKLTVSETQDHNQNTRKYLYDLQKESASILAGARVCVCSHCRANATHNVNIKATTRNVVENGKANKVTKAQIKNVFVCGDIWVCPVCAKKVFFERGREVRKAKDLHEERGKAVSMLTLTISHSVDDDLSMLLKGLSNARKRLFGDRNMREVFDFYKVIGHITNTEVTHGWQNGWHPHHHILMFSDYDMTKFLKDEIAVFPKYSRDGVLSYLYVNNEREKRLIRQGKSHLIEHVTFEHFLKVMWNKFCIAVGLGSTSYEHGLTLQNGERAGEYITKFQTALELTESMNKQGRKGNRNQWEILHDAMMGDANSKALFKSYAQAFHGKRQLTWSRGLKELFKIEDVEDEVILQADDIDENEESEIEEIKYIDIAFGHWLVISRNRLIPSILNMVEKLGVYSTVQYINDNFGDGCKTLVADSFEQLRQYDRKGNLLSGDDDKQQQDAKIILKENPYPSGSPSFDYWQQKYGLVDAV</sequence>
<accession>A0A8S2F771</accession>
<evidence type="ECO:0000313" key="3">
    <source>
        <dbReference type="EMBL" id="CAF1381051.1"/>
    </source>
</evidence>
<dbReference type="AlphaFoldDB" id="A0A8S2F771"/>
<evidence type="ECO:0000256" key="1">
    <source>
        <dbReference type="ARBA" id="ARBA00022705"/>
    </source>
</evidence>
<evidence type="ECO:0008006" key="6">
    <source>
        <dbReference type="Google" id="ProtNLM"/>
    </source>
</evidence>